<organism evidence="1 2">
    <name type="scientific">Panagrolaimus davidi</name>
    <dbReference type="NCBI Taxonomy" id="227884"/>
    <lineage>
        <taxon>Eukaryota</taxon>
        <taxon>Metazoa</taxon>
        <taxon>Ecdysozoa</taxon>
        <taxon>Nematoda</taxon>
        <taxon>Chromadorea</taxon>
        <taxon>Rhabditida</taxon>
        <taxon>Tylenchina</taxon>
        <taxon>Panagrolaimomorpha</taxon>
        <taxon>Panagrolaimoidea</taxon>
        <taxon>Panagrolaimidae</taxon>
        <taxon>Panagrolaimus</taxon>
    </lineage>
</organism>
<name>A0A914QDB1_9BILA</name>
<reference evidence="2" key="1">
    <citation type="submission" date="2022-11" db="UniProtKB">
        <authorList>
            <consortium name="WormBaseParasite"/>
        </authorList>
    </citation>
    <scope>IDENTIFICATION</scope>
</reference>
<evidence type="ECO:0000313" key="2">
    <source>
        <dbReference type="WBParaSite" id="PDA_v2.g27328.t1"/>
    </source>
</evidence>
<protein>
    <submittedName>
        <fullName evidence="2">Uncharacterized protein</fullName>
    </submittedName>
</protein>
<dbReference type="WBParaSite" id="PDA_v2.g27328.t1">
    <property type="protein sequence ID" value="PDA_v2.g27328.t1"/>
    <property type="gene ID" value="PDA_v2.g27328"/>
</dbReference>
<keyword evidence="1" id="KW-1185">Reference proteome</keyword>
<dbReference type="AlphaFoldDB" id="A0A914QDB1"/>
<dbReference type="Proteomes" id="UP000887578">
    <property type="component" value="Unplaced"/>
</dbReference>
<accession>A0A914QDB1</accession>
<sequence length="195" mass="22506">MDTLIQISPPEGQEINLARRLSKECEELRHELKLGPEEVIPNGLAPSRNLLENEYKVLIKKKKERIAEQLQVFNEVKEACDRIGSDIGSIDNISTHIVPSSLIMEWKKKKDEADTIYNVRIEKIKELQTAIRKIVNHIGFGDNDLMLVGMDYDKYENVLSEEIVQHFTDLHTRVQQSFAQCFENIDENMGLEDIL</sequence>
<evidence type="ECO:0000313" key="1">
    <source>
        <dbReference type="Proteomes" id="UP000887578"/>
    </source>
</evidence>
<proteinExistence type="predicted"/>